<dbReference type="SUPFAM" id="SSF52172">
    <property type="entry name" value="CheY-like"/>
    <property type="match status" value="1"/>
</dbReference>
<dbReference type="InterPro" id="IPR050625">
    <property type="entry name" value="ParA/MinD_ATPase"/>
</dbReference>
<dbReference type="SUPFAM" id="SSF52540">
    <property type="entry name" value="P-loop containing nucleoside triphosphate hydrolases"/>
    <property type="match status" value="1"/>
</dbReference>
<dbReference type="Proteomes" id="UP000571554">
    <property type="component" value="Unassembled WGS sequence"/>
</dbReference>
<dbReference type="EMBL" id="JACHBW010000011">
    <property type="protein sequence ID" value="MBB6104153.1"/>
    <property type="molecule type" value="Genomic_DNA"/>
</dbReference>
<dbReference type="AlphaFoldDB" id="A0A7W9TZD9"/>
<keyword evidence="4" id="KW-1185">Reference proteome</keyword>
<dbReference type="GO" id="GO:0009898">
    <property type="term" value="C:cytoplasmic side of plasma membrane"/>
    <property type="evidence" value="ECO:0007669"/>
    <property type="project" value="TreeGrafter"/>
</dbReference>
<dbReference type="GO" id="GO:0005524">
    <property type="term" value="F:ATP binding"/>
    <property type="evidence" value="ECO:0007669"/>
    <property type="project" value="TreeGrafter"/>
</dbReference>
<evidence type="ECO:0000256" key="1">
    <source>
        <dbReference type="PROSITE-ProRule" id="PRU00169"/>
    </source>
</evidence>
<dbReference type="InterPro" id="IPR001789">
    <property type="entry name" value="Sig_transdc_resp-reg_receiver"/>
</dbReference>
<dbReference type="RefSeq" id="WP_183726142.1">
    <property type="nucleotide sequence ID" value="NZ_JACHBW010000011.1"/>
</dbReference>
<dbReference type="GO" id="GO:0005829">
    <property type="term" value="C:cytosol"/>
    <property type="evidence" value="ECO:0007669"/>
    <property type="project" value="TreeGrafter"/>
</dbReference>
<feature type="domain" description="Response regulatory" evidence="2">
    <location>
        <begin position="3"/>
        <end position="120"/>
    </location>
</feature>
<protein>
    <submittedName>
        <fullName evidence="3">Pilus assembly protein CpaE</fullName>
    </submittedName>
</protein>
<comment type="caution">
    <text evidence="3">The sequence shown here is derived from an EMBL/GenBank/DDBJ whole genome shotgun (WGS) entry which is preliminary data.</text>
</comment>
<evidence type="ECO:0000259" key="2">
    <source>
        <dbReference type="PROSITE" id="PS50110"/>
    </source>
</evidence>
<dbReference type="InterPro" id="IPR027417">
    <property type="entry name" value="P-loop_NTPase"/>
</dbReference>
<sequence length="403" mass="43524">MIDILTLSTDAARLAQIMDLVAGCGNYRTTRVVGDASVLLERGDSLDLFDMLIVDAASIDDYSLDSTARLCREHKHLTCILIAPDASQDTLIAAMRAGFRDVLSWPLERRSLEEALLRAQTQHSQRNARETQLVSFVSCKGGVGTSFIASNVAHALSTQRGKRVLLVDLCQLFGDAAFLVTDETPPSTLPQMCAQVERMDGAFFGASVVHVSDSFDILAGAGDPVKAADIKLDRLEWILGLAVPRYDFVIVDVGQTLNPLSILALDRSTQIHLVLQATMPGVRAARRLQEMLVSLGYTPSQLRLLLNRFTRQDERTRAALEQMLGMRAHHVIPEDARAVLAAVNQGMPIAKAGGGAVARGIKEIAAQIAGNGAAPAREQAKARSLFARLRGDVVQTGARHVAS</sequence>
<dbReference type="GO" id="GO:0051782">
    <property type="term" value="P:negative regulation of cell division"/>
    <property type="evidence" value="ECO:0007669"/>
    <property type="project" value="TreeGrafter"/>
</dbReference>
<organism evidence="3 4">
    <name type="scientific">Paraburkholderia bannensis</name>
    <dbReference type="NCBI Taxonomy" id="765414"/>
    <lineage>
        <taxon>Bacteria</taxon>
        <taxon>Pseudomonadati</taxon>
        <taxon>Pseudomonadota</taxon>
        <taxon>Betaproteobacteria</taxon>
        <taxon>Burkholderiales</taxon>
        <taxon>Burkholderiaceae</taxon>
        <taxon>Paraburkholderia</taxon>
    </lineage>
</organism>
<dbReference type="PANTHER" id="PTHR43384">
    <property type="entry name" value="SEPTUM SITE-DETERMINING PROTEIN MIND HOMOLOG, CHLOROPLASTIC-RELATED"/>
    <property type="match status" value="1"/>
</dbReference>
<keyword evidence="1" id="KW-0597">Phosphoprotein</keyword>
<dbReference type="Pfam" id="PF01656">
    <property type="entry name" value="CbiA"/>
    <property type="match status" value="1"/>
</dbReference>
<feature type="modified residue" description="4-aspartylphosphate" evidence="1">
    <location>
        <position position="55"/>
    </location>
</feature>
<dbReference type="Gene3D" id="3.40.50.300">
    <property type="entry name" value="P-loop containing nucleotide triphosphate hydrolases"/>
    <property type="match status" value="1"/>
</dbReference>
<gene>
    <name evidence="3" type="ORF">F4827_004012</name>
</gene>
<proteinExistence type="predicted"/>
<dbReference type="PANTHER" id="PTHR43384:SF13">
    <property type="entry name" value="SLR0110 PROTEIN"/>
    <property type="match status" value="1"/>
</dbReference>
<dbReference type="Gene3D" id="3.40.50.2300">
    <property type="match status" value="1"/>
</dbReference>
<dbReference type="InterPro" id="IPR011006">
    <property type="entry name" value="CheY-like_superfamily"/>
</dbReference>
<dbReference type="PROSITE" id="PS50110">
    <property type="entry name" value="RESPONSE_REGULATORY"/>
    <property type="match status" value="1"/>
</dbReference>
<dbReference type="GO" id="GO:0016887">
    <property type="term" value="F:ATP hydrolysis activity"/>
    <property type="evidence" value="ECO:0007669"/>
    <property type="project" value="TreeGrafter"/>
</dbReference>
<reference evidence="3 4" key="1">
    <citation type="submission" date="2020-08" db="EMBL/GenBank/DDBJ databases">
        <title>Above-ground endophytic microbial communities from plants in different locations in the United States.</title>
        <authorList>
            <person name="Frank C."/>
        </authorList>
    </citation>
    <scope>NUCLEOTIDE SEQUENCE [LARGE SCALE GENOMIC DNA]</scope>
    <source>
        <strain evidence="3 4">WP4_2_2</strain>
    </source>
</reference>
<accession>A0A7W9TZD9</accession>
<dbReference type="GO" id="GO:0000160">
    <property type="term" value="P:phosphorelay signal transduction system"/>
    <property type="evidence" value="ECO:0007669"/>
    <property type="project" value="InterPro"/>
</dbReference>
<evidence type="ECO:0000313" key="3">
    <source>
        <dbReference type="EMBL" id="MBB6104153.1"/>
    </source>
</evidence>
<name>A0A7W9TZD9_9BURK</name>
<evidence type="ECO:0000313" key="4">
    <source>
        <dbReference type="Proteomes" id="UP000571554"/>
    </source>
</evidence>
<dbReference type="InterPro" id="IPR002586">
    <property type="entry name" value="CobQ/CobB/MinD/ParA_Nub-bd_dom"/>
</dbReference>